<evidence type="ECO:0000313" key="2">
    <source>
        <dbReference type="Proteomes" id="UP000706031"/>
    </source>
</evidence>
<dbReference type="EMBL" id="JACLIC010000031">
    <property type="protein sequence ID" value="MBY0205291.1"/>
    <property type="molecule type" value="Genomic_DNA"/>
</dbReference>
<reference evidence="1 2" key="1">
    <citation type="submission" date="2020-08" db="EMBL/GenBank/DDBJ databases">
        <title>Fungal Genomes of the International Space Station.</title>
        <authorList>
            <person name="Seuylemezian A."/>
            <person name="Singh N.K."/>
            <person name="Wood J."/>
            <person name="Venkateswaran K."/>
        </authorList>
    </citation>
    <scope>NUCLEOTIDE SEQUENCE [LARGE SCALE GENOMIC DNA]</scope>
    <source>
        <strain evidence="1 2">S/N-304-OC-R4</strain>
    </source>
</reference>
<comment type="caution">
    <text evidence="1">The sequence shown here is derived from an EMBL/GenBank/DDBJ whole genome shotgun (WGS) entry which is preliminary data.</text>
</comment>
<keyword evidence="2" id="KW-1185">Reference proteome</keyword>
<protein>
    <recommendedName>
        <fullName evidence="3">DUF5405 domain-containing protein</fullName>
    </recommendedName>
</protein>
<proteinExistence type="predicted"/>
<evidence type="ECO:0000313" key="1">
    <source>
        <dbReference type="EMBL" id="MBY0205291.1"/>
    </source>
</evidence>
<name>A0ABS7KMV8_9BACL</name>
<dbReference type="Proteomes" id="UP000706031">
    <property type="component" value="Unassembled WGS sequence"/>
</dbReference>
<accession>A0ABS7KMV8</accession>
<gene>
    <name evidence="1" type="ORF">H7T88_18870</name>
</gene>
<evidence type="ECO:0008006" key="3">
    <source>
        <dbReference type="Google" id="ProtNLM"/>
    </source>
</evidence>
<dbReference type="RefSeq" id="WP_221789811.1">
    <property type="nucleotide sequence ID" value="NZ_JACLIC010000031.1"/>
</dbReference>
<sequence length="88" mass="10087">MKIQIEENLYIESDSMQFIIKEYSGKQTVGEGGKVTENYKTHGYYPDLQSCLNKIVKMKVMDSTATTLSELLEEVKGIRQYIESKVTI</sequence>
<organism evidence="1 2">
    <name type="scientific">Paenibacillus cucumis</name>
    <name type="common">ex Kampfer et al. 2016</name>
    <dbReference type="NCBI Taxonomy" id="1776858"/>
    <lineage>
        <taxon>Bacteria</taxon>
        <taxon>Bacillati</taxon>
        <taxon>Bacillota</taxon>
        <taxon>Bacilli</taxon>
        <taxon>Bacillales</taxon>
        <taxon>Paenibacillaceae</taxon>
        <taxon>Paenibacillus</taxon>
    </lineage>
</organism>